<keyword evidence="1" id="KW-0472">Membrane</keyword>
<dbReference type="CDD" id="cd06259">
    <property type="entry name" value="YdcF-like"/>
    <property type="match status" value="1"/>
</dbReference>
<keyword evidence="4" id="KW-1185">Reference proteome</keyword>
<dbReference type="Proteomes" id="UP001556220">
    <property type="component" value="Unassembled WGS sequence"/>
</dbReference>
<evidence type="ECO:0000259" key="2">
    <source>
        <dbReference type="Pfam" id="PF02698"/>
    </source>
</evidence>
<keyword evidence="1" id="KW-1133">Transmembrane helix</keyword>
<comment type="caution">
    <text evidence="3">The sequence shown here is derived from an EMBL/GenBank/DDBJ whole genome shotgun (WGS) entry which is preliminary data.</text>
</comment>
<dbReference type="InterPro" id="IPR014729">
    <property type="entry name" value="Rossmann-like_a/b/a_fold"/>
</dbReference>
<dbReference type="PANTHER" id="PTHR30336">
    <property type="entry name" value="INNER MEMBRANE PROTEIN, PROBABLE PERMEASE"/>
    <property type="match status" value="1"/>
</dbReference>
<dbReference type="InterPro" id="IPR003848">
    <property type="entry name" value="DUF218"/>
</dbReference>
<dbReference type="PANTHER" id="PTHR30336:SF4">
    <property type="entry name" value="ENVELOPE BIOGENESIS FACTOR ELYC"/>
    <property type="match status" value="1"/>
</dbReference>
<sequence>MSMDVLIVLVLLGLALRALKWRRTAAVALWLAVLLFLATGCGLLPAWLLDSLQGPYARRPAITWAPRNAIVLLGAGAQRAADGTAEPGEPAHSRINEALALYRECKASGMDCRLEVSGGDARHIGESEAAVYAAALERMGVSATDLLLEPRSMNTWQNARFSAPLLHDYGAQHVLLVSSATHLRRASLYFAHFGIVTTPVRSDWLKERMDWWPQSWNFAVTDLALHEYVGVVRYHVYNALGWNVPATEPGAP</sequence>
<keyword evidence="1" id="KW-0812">Transmembrane</keyword>
<name>A0ABV3Q940_9GAMM</name>
<accession>A0ABV3Q940</accession>
<evidence type="ECO:0000313" key="4">
    <source>
        <dbReference type="Proteomes" id="UP001556220"/>
    </source>
</evidence>
<dbReference type="Gene3D" id="3.40.50.620">
    <property type="entry name" value="HUPs"/>
    <property type="match status" value="1"/>
</dbReference>
<evidence type="ECO:0000313" key="3">
    <source>
        <dbReference type="EMBL" id="MEW9570189.1"/>
    </source>
</evidence>
<proteinExistence type="predicted"/>
<feature type="transmembrane region" description="Helical" evidence="1">
    <location>
        <begin position="27"/>
        <end position="49"/>
    </location>
</feature>
<dbReference type="InterPro" id="IPR051599">
    <property type="entry name" value="Cell_Envelope_Assoc"/>
</dbReference>
<evidence type="ECO:0000256" key="1">
    <source>
        <dbReference type="SAM" id="Phobius"/>
    </source>
</evidence>
<organism evidence="3 4">
    <name type="scientific">Rhodanobacter lycopersici</name>
    <dbReference type="NCBI Taxonomy" id="3162487"/>
    <lineage>
        <taxon>Bacteria</taxon>
        <taxon>Pseudomonadati</taxon>
        <taxon>Pseudomonadota</taxon>
        <taxon>Gammaproteobacteria</taxon>
        <taxon>Lysobacterales</taxon>
        <taxon>Rhodanobacteraceae</taxon>
        <taxon>Rhodanobacter</taxon>
    </lineage>
</organism>
<protein>
    <submittedName>
        <fullName evidence="3">YdcF family protein</fullName>
    </submittedName>
</protein>
<dbReference type="EMBL" id="JBFOHK010000001">
    <property type="protein sequence ID" value="MEW9570189.1"/>
    <property type="molecule type" value="Genomic_DNA"/>
</dbReference>
<reference evidence="3 4" key="1">
    <citation type="submission" date="2024-06" db="EMBL/GenBank/DDBJ databases">
        <authorList>
            <person name="Woo H."/>
        </authorList>
    </citation>
    <scope>NUCLEOTIDE SEQUENCE [LARGE SCALE GENOMIC DNA]</scope>
    <source>
        <strain evidence="3 4">Si-c</strain>
    </source>
</reference>
<feature type="domain" description="DUF218" evidence="2">
    <location>
        <begin position="69"/>
        <end position="230"/>
    </location>
</feature>
<gene>
    <name evidence="3" type="ORF">ABQJ54_00330</name>
</gene>
<dbReference type="Pfam" id="PF02698">
    <property type="entry name" value="DUF218"/>
    <property type="match status" value="1"/>
</dbReference>